<name>A0A6P6BIZ5_DURZI</name>
<keyword evidence="8" id="KW-1185">Reference proteome</keyword>
<feature type="chain" id="PRO_5028114933" evidence="7">
    <location>
        <begin position="22"/>
        <end position="116"/>
    </location>
</feature>
<comment type="subcellular location">
    <subcellularLocation>
        <location evidence="1">Secreted</location>
    </subcellularLocation>
</comment>
<dbReference type="OrthoDB" id="1613518at2759"/>
<gene>
    <name evidence="9" type="primary">LOC111318489</name>
</gene>
<dbReference type="GO" id="GO:0005179">
    <property type="term" value="F:hormone activity"/>
    <property type="evidence" value="ECO:0007669"/>
    <property type="project" value="UniProtKB-KW"/>
</dbReference>
<evidence type="ECO:0000256" key="1">
    <source>
        <dbReference type="ARBA" id="ARBA00004613"/>
    </source>
</evidence>
<organism evidence="8 9">
    <name type="scientific">Durio zibethinus</name>
    <name type="common">Durian</name>
    <dbReference type="NCBI Taxonomy" id="66656"/>
    <lineage>
        <taxon>Eukaryota</taxon>
        <taxon>Viridiplantae</taxon>
        <taxon>Streptophyta</taxon>
        <taxon>Embryophyta</taxon>
        <taxon>Tracheophyta</taxon>
        <taxon>Spermatophyta</taxon>
        <taxon>Magnoliopsida</taxon>
        <taxon>eudicotyledons</taxon>
        <taxon>Gunneridae</taxon>
        <taxon>Pentapetalae</taxon>
        <taxon>rosids</taxon>
        <taxon>malvids</taxon>
        <taxon>Malvales</taxon>
        <taxon>Malvaceae</taxon>
        <taxon>Helicteroideae</taxon>
        <taxon>Durio</taxon>
    </lineage>
</organism>
<dbReference type="AlphaFoldDB" id="A0A6P6BIZ5"/>
<dbReference type="GeneID" id="111318489"/>
<dbReference type="GO" id="GO:0009506">
    <property type="term" value="C:plasmodesma"/>
    <property type="evidence" value="ECO:0007669"/>
    <property type="project" value="TreeGrafter"/>
</dbReference>
<evidence type="ECO:0000256" key="5">
    <source>
        <dbReference type="ARBA" id="ARBA00022729"/>
    </source>
</evidence>
<dbReference type="PANTHER" id="PTHR33136:SF13">
    <property type="entry name" value="OS10G0328900 PROTEIN"/>
    <property type="match status" value="1"/>
</dbReference>
<keyword evidence="6" id="KW-1015">Disulfide bond</keyword>
<evidence type="ECO:0000256" key="4">
    <source>
        <dbReference type="ARBA" id="ARBA00022702"/>
    </source>
</evidence>
<dbReference type="RefSeq" id="XP_022777090.1">
    <property type="nucleotide sequence ID" value="XM_022921355.1"/>
</dbReference>
<evidence type="ECO:0000313" key="9">
    <source>
        <dbReference type="RefSeq" id="XP_022777090.1"/>
    </source>
</evidence>
<dbReference type="GO" id="GO:0005576">
    <property type="term" value="C:extracellular region"/>
    <property type="evidence" value="ECO:0007669"/>
    <property type="project" value="UniProtKB-SubCell"/>
</dbReference>
<keyword evidence="4" id="KW-0372">Hormone</keyword>
<evidence type="ECO:0000256" key="7">
    <source>
        <dbReference type="SAM" id="SignalP"/>
    </source>
</evidence>
<keyword evidence="5 7" id="KW-0732">Signal</keyword>
<dbReference type="KEGG" id="dzi:111318489"/>
<dbReference type="Proteomes" id="UP000515121">
    <property type="component" value="Unplaced"/>
</dbReference>
<comment type="similarity">
    <text evidence="2">Belongs to the plant rapid alkalinization factor (RALF) family.</text>
</comment>
<dbReference type="InterPro" id="IPR008801">
    <property type="entry name" value="RALF"/>
</dbReference>
<reference evidence="9" key="1">
    <citation type="submission" date="2025-08" db="UniProtKB">
        <authorList>
            <consortium name="RefSeq"/>
        </authorList>
    </citation>
    <scope>IDENTIFICATION</scope>
    <source>
        <tissue evidence="9">Fruit stalk</tissue>
    </source>
</reference>
<accession>A0A6P6BIZ5</accession>
<evidence type="ECO:0000256" key="3">
    <source>
        <dbReference type="ARBA" id="ARBA00022525"/>
    </source>
</evidence>
<dbReference type="Pfam" id="PF05498">
    <property type="entry name" value="RALF"/>
    <property type="match status" value="1"/>
</dbReference>
<feature type="signal peptide" evidence="7">
    <location>
        <begin position="1"/>
        <end position="21"/>
    </location>
</feature>
<dbReference type="PANTHER" id="PTHR33136">
    <property type="entry name" value="RAPID ALKALINIZATION FACTOR-LIKE"/>
    <property type="match status" value="1"/>
</dbReference>
<evidence type="ECO:0000256" key="6">
    <source>
        <dbReference type="ARBA" id="ARBA00023157"/>
    </source>
</evidence>
<evidence type="ECO:0000256" key="2">
    <source>
        <dbReference type="ARBA" id="ARBA00009178"/>
    </source>
</evidence>
<protein>
    <submittedName>
        <fullName evidence="9">Rapid alkalinization factor-like</fullName>
    </submittedName>
</protein>
<dbReference type="GO" id="GO:0040008">
    <property type="term" value="P:regulation of growth"/>
    <property type="evidence" value="ECO:0007669"/>
    <property type="project" value="UniProtKB-ARBA"/>
</dbReference>
<dbReference type="GO" id="GO:0019722">
    <property type="term" value="P:calcium-mediated signaling"/>
    <property type="evidence" value="ECO:0007669"/>
    <property type="project" value="TreeGrafter"/>
</dbReference>
<evidence type="ECO:0000313" key="8">
    <source>
        <dbReference type="Proteomes" id="UP000515121"/>
    </source>
</evidence>
<sequence length="116" mass="12344">MANPSGFLLTISLVLATPIIALSTVDASGEHNLSLVPNKSGCQGSMAECMGNDEFNVDSEISSRCMLQTTPSISYGALEKNTVPCSRRGVSNENCQPRAEANPYNRGCSEITRCRG</sequence>
<keyword evidence="3" id="KW-0964">Secreted</keyword>
<proteinExistence type="inferred from homology"/>